<gene>
    <name evidence="3" type="ordered locus">Namu_2402</name>
</gene>
<dbReference type="Proteomes" id="UP000002218">
    <property type="component" value="Chromosome"/>
</dbReference>
<dbReference type="KEGG" id="nml:Namu_2402"/>
<dbReference type="InParanoid" id="C8X6C1"/>
<dbReference type="eggNOG" id="COG0366">
    <property type="taxonomic scope" value="Bacteria"/>
</dbReference>
<dbReference type="GO" id="GO:0005975">
    <property type="term" value="P:carbohydrate metabolic process"/>
    <property type="evidence" value="ECO:0007669"/>
    <property type="project" value="InterPro"/>
</dbReference>
<reference evidence="3 4" key="2">
    <citation type="journal article" date="2010" name="Stand. Genomic Sci.">
        <title>Complete genome sequence of Nakamurella multipartita type strain (Y-104).</title>
        <authorList>
            <person name="Tice H."/>
            <person name="Mayilraj S."/>
            <person name="Sims D."/>
            <person name="Lapidus A."/>
            <person name="Nolan M."/>
            <person name="Lucas S."/>
            <person name="Glavina Del Rio T."/>
            <person name="Copeland A."/>
            <person name="Cheng J.F."/>
            <person name="Meincke L."/>
            <person name="Bruce D."/>
            <person name="Goodwin L."/>
            <person name="Pitluck S."/>
            <person name="Ivanova N."/>
            <person name="Mavromatis K."/>
            <person name="Ovchinnikova G."/>
            <person name="Pati A."/>
            <person name="Chen A."/>
            <person name="Palaniappan K."/>
            <person name="Land M."/>
            <person name="Hauser L."/>
            <person name="Chang Y.J."/>
            <person name="Jeffries C.D."/>
            <person name="Detter J.C."/>
            <person name="Brettin T."/>
            <person name="Rohde M."/>
            <person name="Goker M."/>
            <person name="Bristow J."/>
            <person name="Eisen J.A."/>
            <person name="Markowitz V."/>
            <person name="Hugenholtz P."/>
            <person name="Kyrpides N.C."/>
            <person name="Klenk H.P."/>
            <person name="Chen F."/>
        </authorList>
    </citation>
    <scope>NUCLEOTIDE SEQUENCE [LARGE SCALE GENOMIC DNA]</scope>
    <source>
        <strain evidence="4">ATCC 700099 / DSM 44233 / CIP 104796 / JCM 9543 / NBRC 105858 / Y-104</strain>
    </source>
</reference>
<evidence type="ECO:0000256" key="1">
    <source>
        <dbReference type="SAM" id="MobiDB-lite"/>
    </source>
</evidence>
<dbReference type="InterPro" id="IPR012665">
    <property type="entry name" value="Trehalose_synth"/>
</dbReference>
<dbReference type="CAZy" id="GH13">
    <property type="family name" value="Glycoside Hydrolase Family 13"/>
</dbReference>
<organism evidence="3 4">
    <name type="scientific">Nakamurella multipartita (strain ATCC 700099 / DSM 44233 / CIP 104796 / JCM 9543 / NBRC 105858 / Y-104)</name>
    <name type="common">Microsphaera multipartita</name>
    <dbReference type="NCBI Taxonomy" id="479431"/>
    <lineage>
        <taxon>Bacteria</taxon>
        <taxon>Bacillati</taxon>
        <taxon>Actinomycetota</taxon>
        <taxon>Actinomycetes</taxon>
        <taxon>Nakamurellales</taxon>
        <taxon>Nakamurellaceae</taxon>
        <taxon>Nakamurella</taxon>
    </lineage>
</organism>
<dbReference type="RefSeq" id="WP_015747665.1">
    <property type="nucleotide sequence ID" value="NC_013235.1"/>
</dbReference>
<feature type="region of interest" description="Disordered" evidence="1">
    <location>
        <begin position="1"/>
        <end position="33"/>
    </location>
</feature>
<dbReference type="NCBIfam" id="TIGR02455">
    <property type="entry name" value="TreS_stutzeri"/>
    <property type="match status" value="1"/>
</dbReference>
<dbReference type="EMBL" id="CP001737">
    <property type="protein sequence ID" value="ACV78776.1"/>
    <property type="molecule type" value="Genomic_DNA"/>
</dbReference>
<feature type="domain" description="Glycosyl hydrolase family 13 catalytic" evidence="2">
    <location>
        <begin position="182"/>
        <end position="370"/>
    </location>
</feature>
<evidence type="ECO:0000259" key="2">
    <source>
        <dbReference type="Pfam" id="PF00128"/>
    </source>
</evidence>
<proteinExistence type="predicted"/>
<dbReference type="STRING" id="479431.Namu_2402"/>
<dbReference type="Pfam" id="PF00128">
    <property type="entry name" value="Alpha-amylase"/>
    <property type="match status" value="1"/>
</dbReference>
<dbReference type="PANTHER" id="PTHR10357">
    <property type="entry name" value="ALPHA-AMYLASE FAMILY MEMBER"/>
    <property type="match status" value="1"/>
</dbReference>
<evidence type="ECO:0000313" key="3">
    <source>
        <dbReference type="EMBL" id="ACV78776.1"/>
    </source>
</evidence>
<evidence type="ECO:0000313" key="4">
    <source>
        <dbReference type="Proteomes" id="UP000002218"/>
    </source>
</evidence>
<keyword evidence="4" id="KW-1185">Reference proteome</keyword>
<dbReference type="HOGENOM" id="CLU_025261_0_0_11"/>
<reference evidence="4" key="1">
    <citation type="submission" date="2009-09" db="EMBL/GenBank/DDBJ databases">
        <title>The complete genome of Nakamurella multipartita DSM 44233.</title>
        <authorList>
            <consortium name="US DOE Joint Genome Institute (JGI-PGF)"/>
            <person name="Lucas S."/>
            <person name="Copeland A."/>
            <person name="Lapidus A."/>
            <person name="Glavina del Rio T."/>
            <person name="Dalin E."/>
            <person name="Tice H."/>
            <person name="Bruce D."/>
            <person name="Goodwin L."/>
            <person name="Pitluck S."/>
            <person name="Kyrpides N."/>
            <person name="Mavromatis K."/>
            <person name="Ivanova N."/>
            <person name="Ovchinnikova G."/>
            <person name="Sims D."/>
            <person name="Meincke L."/>
            <person name="Brettin T."/>
            <person name="Detter J.C."/>
            <person name="Han C."/>
            <person name="Larimer F."/>
            <person name="Land M."/>
            <person name="Hauser L."/>
            <person name="Markowitz V."/>
            <person name="Cheng J.-F."/>
            <person name="Hugenholtz P."/>
            <person name="Woyke T."/>
            <person name="Wu D."/>
            <person name="Klenk H.-P."/>
            <person name="Eisen J.A."/>
        </authorList>
    </citation>
    <scope>NUCLEOTIDE SEQUENCE [LARGE SCALE GENOMIC DNA]</scope>
    <source>
        <strain evidence="4">ATCC 700099 / DSM 44233 / CIP 104796 / JCM 9543 / NBRC 105858 / Y-104</strain>
    </source>
</reference>
<dbReference type="InterPro" id="IPR006047">
    <property type="entry name" value="GH13_cat_dom"/>
</dbReference>
<dbReference type="AlphaFoldDB" id="C8X6C1"/>
<dbReference type="SUPFAM" id="SSF51445">
    <property type="entry name" value="(Trans)glycosidases"/>
    <property type="match status" value="1"/>
</dbReference>
<protein>
    <submittedName>
        <fullName evidence="3">Trehalose synthase</fullName>
    </submittedName>
</protein>
<dbReference type="Gene3D" id="3.20.20.80">
    <property type="entry name" value="Glycosidases"/>
    <property type="match status" value="2"/>
</dbReference>
<sequence length="758" mass="82119">MTDSGQDAAALADPQIQDSTESDESPTATEISFDEHFYPARPRALGPRARLNHLSEAPPPFAADARNHAYVEWLENMSMLGDANNVARQLSGQAGMWLNPYAYPNPRSAVDRASVWFTAYPLSLISAPGQSYLAALGEEGLWTAFEQIGVEAVHIGPVKRAGGISGWDYTASVDGHFDRISMALDPLFGTEKDFRVMCAEALAHDGVIIDDIVPGHTGKGADFRLAEMNHKDYPGIYHMVDIPEEDWHLLPDVPPGQDSVNIDQATEKALQETGYIIGQMQRVIFYEPGVKETNWSATRAVRDTTGKFRRWVYLHYFKSGQPSINWLDPTCSGMRLVLGDAMHSLVDLGSAGLRLDANGFLGVEKSAEEQPAWSEGHPLSQAANQLIGSMVRKVGGFTFQELNLTMDDIKATSKDGPDLSYDFVTRPAYHHAFVTGDTGFLRLTLREAMKIGIDQASLVHALQNHDEMTYELVHFATKHKDETYTLGGREFLGSDLAEHIRQTLRDKITEPAASYNLVFTQNGIACTTASIIAATQGLADPAAATDEQVEQIRRGHLLLAMFNALQPGVFALSGWDLAGNVTLDPAQVQSLIREGDTRWIHRGAHDLMGANPAATASTSGMPKARSLYGSLPDQLADPASFARQLGRVLAVRKQLGIATGALLEVIEAADPEVLAMVNWTASGLIQLTVLNFSGTDLVAEIASDHLEPGCAVVDGLDESYRAVVDADRHLSVPLAAYQGRALVVEPAAAPSESAPVSG</sequence>
<name>C8X6C1_NAKMY</name>
<accession>C8X6C1</accession>
<dbReference type="InterPro" id="IPR017853">
    <property type="entry name" value="GH"/>
</dbReference>